<feature type="domain" description="Plastocyanin-like" evidence="8">
    <location>
        <begin position="452"/>
        <end position="565"/>
    </location>
</feature>
<evidence type="ECO:0000256" key="2">
    <source>
        <dbReference type="ARBA" id="ARBA00022723"/>
    </source>
</evidence>
<evidence type="ECO:0000256" key="1">
    <source>
        <dbReference type="ARBA" id="ARBA00010609"/>
    </source>
</evidence>
<keyword evidence="6" id="KW-0325">Glycoprotein</keyword>
<dbReference type="Pfam" id="PF00394">
    <property type="entry name" value="Cu-oxidase"/>
    <property type="match status" value="1"/>
</dbReference>
<keyword evidence="3" id="KW-0677">Repeat</keyword>
<evidence type="ECO:0000259" key="8">
    <source>
        <dbReference type="Pfam" id="PF07731"/>
    </source>
</evidence>
<name>A0A2T3A9I6_9PEZI</name>
<feature type="domain" description="Plastocyanin-like" evidence="9">
    <location>
        <begin position="90"/>
        <end position="206"/>
    </location>
</feature>
<evidence type="ECO:0000313" key="11">
    <source>
        <dbReference type="Proteomes" id="UP000241462"/>
    </source>
</evidence>
<keyword evidence="4" id="KW-0560">Oxidoreductase</keyword>
<reference evidence="10 11" key="1">
    <citation type="journal article" date="2018" name="Mycol. Prog.">
        <title>Coniella lustricola, a new species from submerged detritus.</title>
        <authorList>
            <person name="Raudabaugh D.B."/>
            <person name="Iturriaga T."/>
            <person name="Carver A."/>
            <person name="Mondo S."/>
            <person name="Pangilinan J."/>
            <person name="Lipzen A."/>
            <person name="He G."/>
            <person name="Amirebrahimi M."/>
            <person name="Grigoriev I.V."/>
            <person name="Miller A.N."/>
        </authorList>
    </citation>
    <scope>NUCLEOTIDE SEQUENCE [LARGE SCALE GENOMIC DNA]</scope>
    <source>
        <strain evidence="10 11">B22-T-1</strain>
    </source>
</reference>
<dbReference type="STRING" id="2025994.A0A2T3A9I6"/>
<organism evidence="10 11">
    <name type="scientific">Coniella lustricola</name>
    <dbReference type="NCBI Taxonomy" id="2025994"/>
    <lineage>
        <taxon>Eukaryota</taxon>
        <taxon>Fungi</taxon>
        <taxon>Dikarya</taxon>
        <taxon>Ascomycota</taxon>
        <taxon>Pezizomycotina</taxon>
        <taxon>Sordariomycetes</taxon>
        <taxon>Sordariomycetidae</taxon>
        <taxon>Diaporthales</taxon>
        <taxon>Schizoparmaceae</taxon>
        <taxon>Coniella</taxon>
    </lineage>
</organism>
<dbReference type="FunFam" id="2.60.40.420:FF:000038">
    <property type="entry name" value="Extracellular dihydrogeodin oxidase/laccase"/>
    <property type="match status" value="1"/>
</dbReference>
<evidence type="ECO:0000256" key="4">
    <source>
        <dbReference type="ARBA" id="ARBA00023002"/>
    </source>
</evidence>
<keyword evidence="11" id="KW-1185">Reference proteome</keyword>
<dbReference type="Proteomes" id="UP000241462">
    <property type="component" value="Unassembled WGS sequence"/>
</dbReference>
<evidence type="ECO:0000256" key="3">
    <source>
        <dbReference type="ARBA" id="ARBA00022737"/>
    </source>
</evidence>
<dbReference type="CDD" id="cd13901">
    <property type="entry name" value="CuRO_3_MaLCC_like"/>
    <property type="match status" value="1"/>
</dbReference>
<evidence type="ECO:0000256" key="5">
    <source>
        <dbReference type="ARBA" id="ARBA00023008"/>
    </source>
</evidence>
<dbReference type="AlphaFoldDB" id="A0A2T3A9I6"/>
<protein>
    <submittedName>
        <fullName evidence="10">Multicopper oxidase-domain-containing protein</fullName>
    </submittedName>
</protein>
<evidence type="ECO:0000256" key="6">
    <source>
        <dbReference type="ARBA" id="ARBA00023180"/>
    </source>
</evidence>
<evidence type="ECO:0000259" key="7">
    <source>
        <dbReference type="Pfam" id="PF00394"/>
    </source>
</evidence>
<dbReference type="InterPro" id="IPR011707">
    <property type="entry name" value="Cu-oxidase-like_N"/>
</dbReference>
<dbReference type="PROSITE" id="PS00080">
    <property type="entry name" value="MULTICOPPER_OXIDASE2"/>
    <property type="match status" value="1"/>
</dbReference>
<evidence type="ECO:0000259" key="9">
    <source>
        <dbReference type="Pfam" id="PF07732"/>
    </source>
</evidence>
<keyword evidence="2" id="KW-0479">Metal-binding</keyword>
<dbReference type="InterPro" id="IPR011706">
    <property type="entry name" value="Cu-oxidase_C"/>
</dbReference>
<accession>A0A2T3A9I6</accession>
<dbReference type="OrthoDB" id="2121828at2759"/>
<proteinExistence type="inferred from homology"/>
<dbReference type="InterPro" id="IPR008972">
    <property type="entry name" value="Cupredoxin"/>
</dbReference>
<dbReference type="InterPro" id="IPR002355">
    <property type="entry name" value="Cu_oxidase_Cu_BS"/>
</dbReference>
<comment type="similarity">
    <text evidence="1">Belongs to the multicopper oxidase family.</text>
</comment>
<gene>
    <name evidence="10" type="ORF">BD289DRAFT_367386</name>
</gene>
<dbReference type="Pfam" id="PF07731">
    <property type="entry name" value="Cu-oxidase_2"/>
    <property type="match status" value="1"/>
</dbReference>
<dbReference type="GO" id="GO:0005507">
    <property type="term" value="F:copper ion binding"/>
    <property type="evidence" value="ECO:0007669"/>
    <property type="project" value="InterPro"/>
</dbReference>
<dbReference type="CDD" id="cd13880">
    <property type="entry name" value="CuRO_2_MaLCC_like"/>
    <property type="match status" value="1"/>
</dbReference>
<dbReference type="Gene3D" id="2.60.40.420">
    <property type="entry name" value="Cupredoxins - blue copper proteins"/>
    <property type="match status" value="3"/>
</dbReference>
<feature type="domain" description="Plastocyanin-like" evidence="7">
    <location>
        <begin position="217"/>
        <end position="374"/>
    </location>
</feature>
<evidence type="ECO:0000313" key="10">
    <source>
        <dbReference type="EMBL" id="PSR87224.1"/>
    </source>
</evidence>
<dbReference type="PROSITE" id="PS00079">
    <property type="entry name" value="MULTICOPPER_OXIDASE1"/>
    <property type="match status" value="1"/>
</dbReference>
<dbReference type="SUPFAM" id="SSF49503">
    <property type="entry name" value="Cupredoxins"/>
    <property type="match status" value="3"/>
</dbReference>
<dbReference type="CDD" id="cd13854">
    <property type="entry name" value="CuRO_1_MaLCC_like"/>
    <property type="match status" value="1"/>
</dbReference>
<dbReference type="InterPro" id="IPR001117">
    <property type="entry name" value="Cu-oxidase_2nd"/>
</dbReference>
<dbReference type="PANTHER" id="PTHR11709">
    <property type="entry name" value="MULTI-COPPER OXIDASE"/>
    <property type="match status" value="1"/>
</dbReference>
<dbReference type="GO" id="GO:0016491">
    <property type="term" value="F:oxidoreductase activity"/>
    <property type="evidence" value="ECO:0007669"/>
    <property type="project" value="UniProtKB-KW"/>
</dbReference>
<dbReference type="Pfam" id="PF07732">
    <property type="entry name" value="Cu-oxidase_3"/>
    <property type="match status" value="1"/>
</dbReference>
<dbReference type="InterPro" id="IPR033138">
    <property type="entry name" value="Cu_oxidase_CS"/>
</dbReference>
<dbReference type="InterPro" id="IPR045087">
    <property type="entry name" value="Cu-oxidase_fam"/>
</dbReference>
<sequence>MSLFGGLLSGIFGVLTNALSWLFGITAALAQTATNGTSLLGTLSAALLPLFLTNNPLPNGYPWGTKTCTNTNPYNSSPNTGIIRSYDFTITRGVIAPDGYQRDVMLVNGAFPGPTIEANWGDTIQVTLHNNITGPEEGTSLHWHGFLQTGTPWEDGVPGVMQCPVAPGKSYTYSFKAELYGTSWYHSHYSSQYSGGALGPIVVYGPTNAAYDIDLGPVMLTDWYHKDYNTLVEQTLTAGAAPVRSDNNLINGKMNFNCSSVAAGDTTKCTNNAGVSKFKLTYGKTHRMRLVNAGSEAVQRFSLDGHTLTVIANDYVPVQPYQTKVVTLGVGQRADVLVTANVGTASSSYWMRSNITSCSNADQPYAVAAVYYSSADTSKAPASTAWNVPDPGTCANDALSTTVPMYTITPPTPSYTHTYNITLFTNGSGVTLWDLDDGSARVDYNAPTLLSAQQGVTTFDAEANLRTLYTNSSVRMIVENNTPAAHPMHLHGFNMYVLAEGTGTWDGTTIVNPTNPQRRDVQQVRGNGYIVLQFDSTNPGVWPFHCHISWHASAGLFMQFLVEPEEVKKFSIPMKVANTCTDWQAYTNVDVVDQIDSGV</sequence>
<dbReference type="PANTHER" id="PTHR11709:SF145">
    <property type="entry name" value="LCC1"/>
    <property type="match status" value="1"/>
</dbReference>
<dbReference type="EMBL" id="KZ678431">
    <property type="protein sequence ID" value="PSR87224.1"/>
    <property type="molecule type" value="Genomic_DNA"/>
</dbReference>
<dbReference type="InParanoid" id="A0A2T3A9I6"/>
<keyword evidence="5" id="KW-0186">Copper</keyword>
<dbReference type="FunFam" id="2.60.40.420:FF:000021">
    <property type="entry name" value="Extracellular dihydrogeodin oxidase/laccase"/>
    <property type="match status" value="1"/>
</dbReference>